<dbReference type="PROSITE" id="PS51918">
    <property type="entry name" value="RADICAL_SAM"/>
    <property type="match status" value="1"/>
</dbReference>
<comment type="cofactor">
    <cofactor evidence="1">
        <name>[4Fe-4S] cluster</name>
        <dbReference type="ChEBI" id="CHEBI:49883"/>
    </cofactor>
</comment>
<dbReference type="EMBL" id="CAADFP010000045">
    <property type="protein sequence ID" value="VFK27312.1"/>
    <property type="molecule type" value="Genomic_DNA"/>
</dbReference>
<evidence type="ECO:0000256" key="1">
    <source>
        <dbReference type="ARBA" id="ARBA00001966"/>
    </source>
</evidence>
<dbReference type="SUPFAM" id="SSF102114">
    <property type="entry name" value="Radical SAM enzymes"/>
    <property type="match status" value="1"/>
</dbReference>
<dbReference type="PANTHER" id="PTHR43409">
    <property type="entry name" value="ANAEROBIC MAGNESIUM-PROTOPORPHYRIN IX MONOMETHYL ESTER CYCLASE-RELATED"/>
    <property type="match status" value="1"/>
</dbReference>
<evidence type="ECO:0000256" key="6">
    <source>
        <dbReference type="ARBA" id="ARBA00023004"/>
    </source>
</evidence>
<evidence type="ECO:0000256" key="3">
    <source>
        <dbReference type="ARBA" id="ARBA00022679"/>
    </source>
</evidence>
<dbReference type="SMART" id="SM00729">
    <property type="entry name" value="Elp3"/>
    <property type="match status" value="1"/>
</dbReference>
<dbReference type="SFLD" id="SFLDS00029">
    <property type="entry name" value="Radical_SAM"/>
    <property type="match status" value="1"/>
</dbReference>
<dbReference type="PANTHER" id="PTHR43409:SF7">
    <property type="entry name" value="BLL1977 PROTEIN"/>
    <property type="match status" value="1"/>
</dbReference>
<reference evidence="11" key="1">
    <citation type="submission" date="2019-02" db="EMBL/GenBank/DDBJ databases">
        <authorList>
            <person name="Gruber-Vodicka R. H."/>
            <person name="Seah K. B. B."/>
        </authorList>
    </citation>
    <scope>NUCLEOTIDE SEQUENCE</scope>
    <source>
        <strain evidence="10">BECK_S312</strain>
        <strain evidence="11">BECK_S426</strain>
    </source>
</reference>
<evidence type="ECO:0000313" key="10">
    <source>
        <dbReference type="EMBL" id="VFK10879.1"/>
    </source>
</evidence>
<evidence type="ECO:0000259" key="8">
    <source>
        <dbReference type="PROSITE" id="PS51332"/>
    </source>
</evidence>
<keyword evidence="4" id="KW-0949">S-adenosyl-L-methionine</keyword>
<dbReference type="InterPro" id="IPR023404">
    <property type="entry name" value="rSAM_horseshoe"/>
</dbReference>
<dbReference type="InterPro" id="IPR006158">
    <property type="entry name" value="Cobalamin-bd"/>
</dbReference>
<dbReference type="CDD" id="cd01335">
    <property type="entry name" value="Radical_SAM"/>
    <property type="match status" value="1"/>
</dbReference>
<organism evidence="11">
    <name type="scientific">Candidatus Kentrum sp. LPFa</name>
    <dbReference type="NCBI Taxonomy" id="2126335"/>
    <lineage>
        <taxon>Bacteria</taxon>
        <taxon>Pseudomonadati</taxon>
        <taxon>Pseudomonadota</taxon>
        <taxon>Gammaproteobacteria</taxon>
        <taxon>Candidatus Kentrum</taxon>
    </lineage>
</organism>
<keyword evidence="3" id="KW-0808">Transferase</keyword>
<evidence type="ECO:0000256" key="7">
    <source>
        <dbReference type="ARBA" id="ARBA00023014"/>
    </source>
</evidence>
<dbReference type="AlphaFoldDB" id="A0A450XDD8"/>
<dbReference type="CDD" id="cd02068">
    <property type="entry name" value="radical_SAM_B12_BD"/>
    <property type="match status" value="1"/>
</dbReference>
<dbReference type="GO" id="GO:0046872">
    <property type="term" value="F:metal ion binding"/>
    <property type="evidence" value="ECO:0007669"/>
    <property type="project" value="UniProtKB-KW"/>
</dbReference>
<dbReference type="InterPro" id="IPR006638">
    <property type="entry name" value="Elp3/MiaA/NifB-like_rSAM"/>
</dbReference>
<gene>
    <name evidence="10" type="ORF">BECKLPF1236A_GA0070988_100459</name>
    <name evidence="11" type="ORF">BECKLPF1236C_GA0070990_100459</name>
</gene>
<keyword evidence="5" id="KW-0479">Metal-binding</keyword>
<dbReference type="GO" id="GO:0051539">
    <property type="term" value="F:4 iron, 4 sulfur cluster binding"/>
    <property type="evidence" value="ECO:0007669"/>
    <property type="project" value="UniProtKB-KW"/>
</dbReference>
<keyword evidence="6" id="KW-0408">Iron</keyword>
<dbReference type="InterPro" id="IPR058240">
    <property type="entry name" value="rSAM_sf"/>
</dbReference>
<dbReference type="GO" id="GO:0003824">
    <property type="term" value="F:catalytic activity"/>
    <property type="evidence" value="ECO:0007669"/>
    <property type="project" value="InterPro"/>
</dbReference>
<evidence type="ECO:0000256" key="2">
    <source>
        <dbReference type="ARBA" id="ARBA00022603"/>
    </source>
</evidence>
<name>A0A450XDD8_9GAMM</name>
<evidence type="ECO:0000259" key="9">
    <source>
        <dbReference type="PROSITE" id="PS51918"/>
    </source>
</evidence>
<keyword evidence="7" id="KW-0411">Iron-sulfur</keyword>
<evidence type="ECO:0000256" key="5">
    <source>
        <dbReference type="ARBA" id="ARBA00022723"/>
    </source>
</evidence>
<evidence type="ECO:0000256" key="4">
    <source>
        <dbReference type="ARBA" id="ARBA00022691"/>
    </source>
</evidence>
<evidence type="ECO:0000313" key="11">
    <source>
        <dbReference type="EMBL" id="VFK27312.1"/>
    </source>
</evidence>
<dbReference type="Pfam" id="PF04055">
    <property type="entry name" value="Radical_SAM"/>
    <property type="match status" value="1"/>
</dbReference>
<proteinExistence type="predicted"/>
<sequence>MNIILIHPYIRAMEKTFLSEPLGLVCLATHAEKVFKEKIRISILDLYAMGARSPVKNGDYYYLGIHDEAVIAEELAKLQPDLVGITCNFTAYVDDSLDVADIVKHHFPDVPIVMGGAHPTIEAVETLQHCSSVDYVARGEGEIVFENLIRYLLGEISIDAINGLTYRKDGEIVFNPKMDLIKDIDRLPIPNRKYIDQQAYKYFNKQTVWYVRKQPVATVMTSRGCPYQCVFCSTKVVWERNWRPRSLELVFEEIEILHKEYGFREIIINDDQFMLKKSRIHEFCDYFIEKNYNLCFSVDAGISIWLVDVDLLEKMRKAGFYALRFPIESGCEKTLEYIRKPVKLDKASALIDEACRLGFWTSSNIIVGFPYETREEVNESIRYAYGSVLDFTSFIIAKPQAGSEMYEDFKKEGLLEKAVVQGSDFYRSDYDTLHFTARELNDIVNNASSKWFMHKVKFFINPINFYRYFLPKLKSIEDVRYLFSVLLAIFRRKIMPILISKIKPFFSP</sequence>
<dbReference type="PROSITE" id="PS51332">
    <property type="entry name" value="B12_BINDING"/>
    <property type="match status" value="1"/>
</dbReference>
<dbReference type="SFLD" id="SFLDG01082">
    <property type="entry name" value="B12-binding_domain_containing"/>
    <property type="match status" value="1"/>
</dbReference>
<dbReference type="InterPro" id="IPR034466">
    <property type="entry name" value="Methyltransferase_Class_B"/>
</dbReference>
<keyword evidence="2" id="KW-0489">Methyltransferase</keyword>
<dbReference type="Gene3D" id="3.80.30.20">
    <property type="entry name" value="tm_1862 like domain"/>
    <property type="match status" value="1"/>
</dbReference>
<dbReference type="SUPFAM" id="SSF52242">
    <property type="entry name" value="Cobalamin (vitamin B12)-binding domain"/>
    <property type="match status" value="1"/>
</dbReference>
<dbReference type="GO" id="GO:0031419">
    <property type="term" value="F:cobalamin binding"/>
    <property type="evidence" value="ECO:0007669"/>
    <property type="project" value="InterPro"/>
</dbReference>
<accession>A0A450XDD8</accession>
<dbReference type="SFLD" id="SFLDG01123">
    <property type="entry name" value="methyltransferase_(Class_B)"/>
    <property type="match status" value="1"/>
</dbReference>
<feature type="domain" description="B12-binding" evidence="8">
    <location>
        <begin position="22"/>
        <end position="159"/>
    </location>
</feature>
<dbReference type="Pfam" id="PF02310">
    <property type="entry name" value="B12-binding"/>
    <property type="match status" value="1"/>
</dbReference>
<dbReference type="EMBL" id="CAADFM010000045">
    <property type="protein sequence ID" value="VFK10879.1"/>
    <property type="molecule type" value="Genomic_DNA"/>
</dbReference>
<feature type="domain" description="Radical SAM core" evidence="9">
    <location>
        <begin position="211"/>
        <end position="444"/>
    </location>
</feature>
<dbReference type="InterPro" id="IPR036724">
    <property type="entry name" value="Cobalamin-bd_sf"/>
</dbReference>
<dbReference type="Gene3D" id="3.40.50.280">
    <property type="entry name" value="Cobalamin-binding domain"/>
    <property type="match status" value="1"/>
</dbReference>
<dbReference type="InterPro" id="IPR007197">
    <property type="entry name" value="rSAM"/>
</dbReference>
<protein>
    <submittedName>
        <fullName evidence="11">Radical SAM superfamily enzyme YgiQ, UPF0313 family</fullName>
    </submittedName>
</protein>
<dbReference type="InterPro" id="IPR051198">
    <property type="entry name" value="BchE-like"/>
</dbReference>